<reference evidence="9 10" key="1">
    <citation type="journal article" date="2019" name="Int. J. Syst. Evol. Microbiol.">
        <title>The Global Catalogue of Microorganisms (GCM) 10K type strain sequencing project: providing services to taxonomists for standard genome sequencing and annotation.</title>
        <authorList>
            <consortium name="The Broad Institute Genomics Platform"/>
            <consortium name="The Broad Institute Genome Sequencing Center for Infectious Disease"/>
            <person name="Wu L."/>
            <person name="Ma J."/>
        </authorList>
    </citation>
    <scope>NUCLEOTIDE SEQUENCE [LARGE SCALE GENOMIC DNA]</scope>
    <source>
        <strain evidence="9 10">JCM 6307</strain>
    </source>
</reference>
<evidence type="ECO:0000256" key="2">
    <source>
        <dbReference type="ARBA" id="ARBA00022475"/>
    </source>
</evidence>
<feature type="transmembrane region" description="Helical" evidence="7">
    <location>
        <begin position="39"/>
        <end position="58"/>
    </location>
</feature>
<evidence type="ECO:0000256" key="4">
    <source>
        <dbReference type="ARBA" id="ARBA00022989"/>
    </source>
</evidence>
<feature type="transmembrane region" description="Helical" evidence="7">
    <location>
        <begin position="105"/>
        <end position="125"/>
    </location>
</feature>
<evidence type="ECO:0000256" key="5">
    <source>
        <dbReference type="ARBA" id="ARBA00023136"/>
    </source>
</evidence>
<dbReference type="Proteomes" id="UP001501358">
    <property type="component" value="Unassembled WGS sequence"/>
</dbReference>
<comment type="subcellular location">
    <subcellularLocation>
        <location evidence="1">Cell membrane</location>
    </subcellularLocation>
</comment>
<dbReference type="EMBL" id="BAAATA010000033">
    <property type="protein sequence ID" value="GAA2503145.1"/>
    <property type="molecule type" value="Genomic_DNA"/>
</dbReference>
<proteinExistence type="predicted"/>
<feature type="region of interest" description="Disordered" evidence="6">
    <location>
        <begin position="131"/>
        <end position="151"/>
    </location>
</feature>
<evidence type="ECO:0000256" key="3">
    <source>
        <dbReference type="ARBA" id="ARBA00022692"/>
    </source>
</evidence>
<keyword evidence="3 7" id="KW-0812">Transmembrane</keyword>
<comment type="caution">
    <text evidence="9">The sequence shown here is derived from an EMBL/GenBank/DDBJ whole genome shotgun (WGS) entry which is preliminary data.</text>
</comment>
<name>A0ABN3MLE5_9ACTN</name>
<evidence type="ECO:0000256" key="1">
    <source>
        <dbReference type="ARBA" id="ARBA00004236"/>
    </source>
</evidence>
<evidence type="ECO:0000256" key="7">
    <source>
        <dbReference type="SAM" id="Phobius"/>
    </source>
</evidence>
<evidence type="ECO:0000313" key="9">
    <source>
        <dbReference type="EMBL" id="GAA2503145.1"/>
    </source>
</evidence>
<keyword evidence="10" id="KW-1185">Reference proteome</keyword>
<gene>
    <name evidence="9" type="ORF">GCM10010406_44620</name>
</gene>
<evidence type="ECO:0000256" key="6">
    <source>
        <dbReference type="SAM" id="MobiDB-lite"/>
    </source>
</evidence>
<dbReference type="InterPro" id="IPR025937">
    <property type="entry name" value="PDGLE_dom"/>
</dbReference>
<keyword evidence="5 7" id="KW-0472">Membrane</keyword>
<keyword evidence="2" id="KW-1003">Cell membrane</keyword>
<sequence length="151" mass="14956">MDTNANANAGVGTDAGTDADTVVGAGTAAGNGGRSARTLWVVGVVLALVLAGFVSFYASSSPDGLEKVAADHGIDEKAEEHALGNSPLADYRTEDVDDARLSGGLAGVVGVGATLAVGTGVFWLVRRRPAAPAARNASSAPTPAADARPKV</sequence>
<keyword evidence="4 7" id="KW-1133">Transmembrane helix</keyword>
<evidence type="ECO:0000313" key="10">
    <source>
        <dbReference type="Proteomes" id="UP001501358"/>
    </source>
</evidence>
<dbReference type="Pfam" id="PF13190">
    <property type="entry name" value="PDGLE"/>
    <property type="match status" value="1"/>
</dbReference>
<accession>A0ABN3MLE5</accession>
<protein>
    <recommendedName>
        <fullName evidence="8">PDGLE domain-containing protein</fullName>
    </recommendedName>
</protein>
<evidence type="ECO:0000259" key="8">
    <source>
        <dbReference type="Pfam" id="PF13190"/>
    </source>
</evidence>
<organism evidence="9 10">
    <name type="scientific">Streptomyces thermolineatus</name>
    <dbReference type="NCBI Taxonomy" id="44033"/>
    <lineage>
        <taxon>Bacteria</taxon>
        <taxon>Bacillati</taxon>
        <taxon>Actinomycetota</taxon>
        <taxon>Actinomycetes</taxon>
        <taxon>Kitasatosporales</taxon>
        <taxon>Streptomycetaceae</taxon>
        <taxon>Streptomyces</taxon>
    </lineage>
</organism>
<feature type="domain" description="PDGLE" evidence="8">
    <location>
        <begin position="37"/>
        <end position="127"/>
    </location>
</feature>
<feature type="compositionally biased region" description="Low complexity" evidence="6">
    <location>
        <begin position="131"/>
        <end position="145"/>
    </location>
</feature>